<comment type="catalytic activity">
    <reaction evidence="11">
        <text>L-valine + 2-oxoglutarate = 3-methyl-2-oxobutanoate + L-glutamate</text>
        <dbReference type="Rhea" id="RHEA:24813"/>
        <dbReference type="ChEBI" id="CHEBI:11851"/>
        <dbReference type="ChEBI" id="CHEBI:16810"/>
        <dbReference type="ChEBI" id="CHEBI:29985"/>
        <dbReference type="ChEBI" id="CHEBI:57762"/>
        <dbReference type="EC" id="2.6.1.42"/>
    </reaction>
</comment>
<dbReference type="HOGENOM" id="CLU_020844_4_1_5"/>
<evidence type="ECO:0000256" key="8">
    <source>
        <dbReference type="ARBA" id="ARBA00014472"/>
    </source>
</evidence>
<evidence type="ECO:0000256" key="1">
    <source>
        <dbReference type="ARBA" id="ARBA00001933"/>
    </source>
</evidence>
<dbReference type="InterPro" id="IPR001544">
    <property type="entry name" value="Aminotrans_IV"/>
</dbReference>
<dbReference type="EMBL" id="ACQA01000001">
    <property type="protein sequence ID" value="EEQ96417.1"/>
    <property type="molecule type" value="Genomic_DNA"/>
</dbReference>
<dbReference type="InterPro" id="IPR036038">
    <property type="entry name" value="Aminotransferase-like"/>
</dbReference>
<accession>C4WGB0</accession>
<comment type="catalytic activity">
    <reaction evidence="12">
        <text>L-isoleucine + 2-oxoglutarate = (S)-3-methyl-2-oxopentanoate + L-glutamate</text>
        <dbReference type="Rhea" id="RHEA:24801"/>
        <dbReference type="ChEBI" id="CHEBI:16810"/>
        <dbReference type="ChEBI" id="CHEBI:29985"/>
        <dbReference type="ChEBI" id="CHEBI:35146"/>
        <dbReference type="ChEBI" id="CHEBI:58045"/>
        <dbReference type="EC" id="2.6.1.42"/>
    </reaction>
</comment>
<name>C4WGB0_9HYPH</name>
<evidence type="ECO:0000256" key="7">
    <source>
        <dbReference type="ARBA" id="ARBA00013053"/>
    </source>
</evidence>
<dbReference type="Proteomes" id="UP000004386">
    <property type="component" value="Unassembled WGS sequence"/>
</dbReference>
<dbReference type="InterPro" id="IPR043132">
    <property type="entry name" value="BCAT-like_C"/>
</dbReference>
<evidence type="ECO:0000256" key="12">
    <source>
        <dbReference type="ARBA" id="ARBA00048798"/>
    </source>
</evidence>
<comment type="pathway">
    <text evidence="5">Amino-acid biosynthesis; L-leucine biosynthesis; L-leucine from 3-methyl-2-oxobutanoate: step 4/4.</text>
</comment>
<protein>
    <recommendedName>
        <fullName evidence="8">Probable branched-chain-amino-acid aminotransferase</fullName>
        <ecNumber evidence="7">2.6.1.42</ecNumber>
    </recommendedName>
</protein>
<evidence type="ECO:0000256" key="5">
    <source>
        <dbReference type="ARBA" id="ARBA00005072"/>
    </source>
</evidence>
<keyword evidence="10" id="KW-0028">Amino-acid biosynthesis</keyword>
<comment type="function">
    <text evidence="2">Acts on leucine, isoleucine and valine.</text>
</comment>
<dbReference type="GO" id="GO:0008652">
    <property type="term" value="P:amino acid biosynthetic process"/>
    <property type="evidence" value="ECO:0007669"/>
    <property type="project" value="UniProtKB-ARBA"/>
</dbReference>
<reference evidence="14 15" key="1">
    <citation type="submission" date="2009-05" db="EMBL/GenBank/DDBJ databases">
        <authorList>
            <person name="Setubal J.C."/>
            <person name="Boyle S."/>
            <person name="Crasta O.R."/>
            <person name="Gillespie J.J."/>
            <person name="Kenyon R.W."/>
            <person name="Lu J."/>
            <person name="Mane S."/>
            <person name="Nagrani S."/>
            <person name="Shallom J.M."/>
            <person name="Shallom S."/>
            <person name="Shukla M."/>
            <person name="Snyder E.E."/>
            <person name="Sobral B.W."/>
            <person name="Wattam A.R."/>
            <person name="Will R."/>
            <person name="Williams K."/>
            <person name="Yoo H."/>
            <person name="Munk C."/>
            <person name="Tapia R."/>
            <person name="Green L."/>
            <person name="Rogers Y."/>
            <person name="Detter J.C."/>
            <person name="Bruce D."/>
            <person name="Brettin T.S."/>
            <person name="Tsolis R."/>
        </authorList>
    </citation>
    <scope>NUCLEOTIDE SEQUENCE [LARGE SCALE GENOMIC DNA]</scope>
    <source>
        <strain evidence="14 15">LMG 3301</strain>
    </source>
</reference>
<dbReference type="NCBIfam" id="NF005209">
    <property type="entry name" value="PRK06680.1"/>
    <property type="match status" value="1"/>
</dbReference>
<evidence type="ECO:0000256" key="11">
    <source>
        <dbReference type="ARBA" id="ARBA00048212"/>
    </source>
</evidence>
<dbReference type="PANTHER" id="PTHR42743">
    <property type="entry name" value="AMINO-ACID AMINOTRANSFERASE"/>
    <property type="match status" value="1"/>
</dbReference>
<dbReference type="PANTHER" id="PTHR42743:SF11">
    <property type="entry name" value="AMINODEOXYCHORISMATE LYASE"/>
    <property type="match status" value="1"/>
</dbReference>
<organism evidence="14 15">
    <name type="scientific">Brucella intermedia LMG 3301</name>
    <dbReference type="NCBI Taxonomy" id="641118"/>
    <lineage>
        <taxon>Bacteria</taxon>
        <taxon>Pseudomonadati</taxon>
        <taxon>Pseudomonadota</taxon>
        <taxon>Alphaproteobacteria</taxon>
        <taxon>Hyphomicrobiales</taxon>
        <taxon>Brucellaceae</taxon>
        <taxon>Brucella/Ochrobactrum group</taxon>
        <taxon>Brucella</taxon>
    </lineage>
</organism>
<dbReference type="GO" id="GO:0004084">
    <property type="term" value="F:branched-chain-amino-acid transaminase activity"/>
    <property type="evidence" value="ECO:0007669"/>
    <property type="project" value="UniProtKB-EC"/>
</dbReference>
<dbReference type="AlphaFoldDB" id="C4WGB0"/>
<comment type="pathway">
    <text evidence="4">Amino-acid biosynthesis; L-valine biosynthesis; L-valine from pyruvate: step 4/4.</text>
</comment>
<gene>
    <name evidence="14" type="ORF">OINT_1001846</name>
</gene>
<dbReference type="GO" id="GO:0009082">
    <property type="term" value="P:branched-chain amino acid biosynthetic process"/>
    <property type="evidence" value="ECO:0007669"/>
    <property type="project" value="UniProtKB-KW"/>
</dbReference>
<dbReference type="FunFam" id="3.20.10.10:FF:000002">
    <property type="entry name" value="D-alanine aminotransferase"/>
    <property type="match status" value="1"/>
</dbReference>
<sequence>MAYERAATCVAALSLQDSSHMAVSAEDLENRIVYVNGEYVPARDARISIFDRGFLFGDGIYEVTAVLEGKLVDSEPHMRRLRRSTGEIGIPMPMDENEIVAIERELIRRNNLTEGLVYLQVTRGDGRDRDFVPAKGMKPSVVLFTQEANLLDKPALKTGARVLSLEDLRWKRRDIKTVCLLPQALAKEIAKNAGCDEAWMIEDGYVTEGASSTAYIVTQDDVIVTRPNSNSILPGCTRLSLLQLIAETGMKLEERLFTIDEAYAAKEAFLTSAGTFVTPITVIDEKSVGDGKPGPVARRLREIYLDHARRTAI</sequence>
<evidence type="ECO:0000256" key="10">
    <source>
        <dbReference type="ARBA" id="ARBA00023304"/>
    </source>
</evidence>
<evidence type="ECO:0000256" key="13">
    <source>
        <dbReference type="ARBA" id="ARBA00049229"/>
    </source>
</evidence>
<dbReference type="InterPro" id="IPR043131">
    <property type="entry name" value="BCAT-like_N"/>
</dbReference>
<dbReference type="EC" id="2.6.1.42" evidence="7"/>
<evidence type="ECO:0000313" key="15">
    <source>
        <dbReference type="Proteomes" id="UP000004386"/>
    </source>
</evidence>
<comment type="pathway">
    <text evidence="3">Amino-acid biosynthesis; L-isoleucine biosynthesis; L-isoleucine from 2-oxobutanoate: step 4/4.</text>
</comment>
<comment type="similarity">
    <text evidence="6">Belongs to the class-IV pyridoxal-phosphate-dependent aminotransferase family.</text>
</comment>
<evidence type="ECO:0000256" key="9">
    <source>
        <dbReference type="ARBA" id="ARBA00022898"/>
    </source>
</evidence>
<evidence type="ECO:0000313" key="14">
    <source>
        <dbReference type="EMBL" id="EEQ96417.1"/>
    </source>
</evidence>
<dbReference type="Gene3D" id="3.20.10.10">
    <property type="entry name" value="D-amino Acid Aminotransferase, subunit A, domain 2"/>
    <property type="match status" value="1"/>
</dbReference>
<evidence type="ECO:0000256" key="3">
    <source>
        <dbReference type="ARBA" id="ARBA00004824"/>
    </source>
</evidence>
<dbReference type="GO" id="GO:0005829">
    <property type="term" value="C:cytosol"/>
    <property type="evidence" value="ECO:0007669"/>
    <property type="project" value="TreeGrafter"/>
</dbReference>
<dbReference type="SUPFAM" id="SSF56752">
    <property type="entry name" value="D-aminoacid aminotransferase-like PLP-dependent enzymes"/>
    <property type="match status" value="1"/>
</dbReference>
<dbReference type="Gene3D" id="3.30.470.10">
    <property type="match status" value="1"/>
</dbReference>
<dbReference type="InterPro" id="IPR050571">
    <property type="entry name" value="Class-IV_PLP-Dep_Aminotrnsfr"/>
</dbReference>
<keyword evidence="10" id="KW-0100">Branched-chain amino acid biosynthesis</keyword>
<comment type="catalytic activity">
    <reaction evidence="13">
        <text>L-leucine + 2-oxoglutarate = 4-methyl-2-oxopentanoate + L-glutamate</text>
        <dbReference type="Rhea" id="RHEA:18321"/>
        <dbReference type="ChEBI" id="CHEBI:16810"/>
        <dbReference type="ChEBI" id="CHEBI:17865"/>
        <dbReference type="ChEBI" id="CHEBI:29985"/>
        <dbReference type="ChEBI" id="CHEBI:57427"/>
        <dbReference type="EC" id="2.6.1.42"/>
    </reaction>
</comment>
<keyword evidence="14" id="KW-0032">Aminotransferase</keyword>
<dbReference type="Pfam" id="PF01063">
    <property type="entry name" value="Aminotran_4"/>
    <property type="match status" value="1"/>
</dbReference>
<proteinExistence type="inferred from homology"/>
<comment type="caution">
    <text evidence="14">The sequence shown here is derived from an EMBL/GenBank/DDBJ whole genome shotgun (WGS) entry which is preliminary data.</text>
</comment>
<evidence type="ECO:0000256" key="2">
    <source>
        <dbReference type="ARBA" id="ARBA00003109"/>
    </source>
</evidence>
<evidence type="ECO:0000256" key="4">
    <source>
        <dbReference type="ARBA" id="ARBA00004931"/>
    </source>
</evidence>
<keyword evidence="9" id="KW-0663">Pyridoxal phosphate</keyword>
<comment type="cofactor">
    <cofactor evidence="1">
        <name>pyridoxal 5'-phosphate</name>
        <dbReference type="ChEBI" id="CHEBI:597326"/>
    </cofactor>
</comment>
<evidence type="ECO:0000256" key="6">
    <source>
        <dbReference type="ARBA" id="ARBA00009320"/>
    </source>
</evidence>
<keyword evidence="14" id="KW-0808">Transferase</keyword>
<dbReference type="CDD" id="cd01558">
    <property type="entry name" value="D-AAT_like"/>
    <property type="match status" value="1"/>
</dbReference>